<dbReference type="PROSITE" id="PS00041">
    <property type="entry name" value="HTH_ARAC_FAMILY_1"/>
    <property type="match status" value="1"/>
</dbReference>
<dbReference type="Proteomes" id="UP000182227">
    <property type="component" value="Unassembled WGS sequence"/>
</dbReference>
<dbReference type="InterPro" id="IPR009594">
    <property type="entry name" value="Tscrpt_reg_HTH_AraC_N"/>
</dbReference>
<feature type="domain" description="HTH araC/xylS-type" evidence="4">
    <location>
        <begin position="194"/>
        <end position="292"/>
    </location>
</feature>
<keyword evidence="8" id="KW-1185">Reference proteome</keyword>
<evidence type="ECO:0000313" key="6">
    <source>
        <dbReference type="EMBL" id="ORV20365.1"/>
    </source>
</evidence>
<organism evidence="5 7">
    <name type="scientific">Mycolicibacterium conceptionense</name>
    <dbReference type="NCBI Taxonomy" id="451644"/>
    <lineage>
        <taxon>Bacteria</taxon>
        <taxon>Bacillati</taxon>
        <taxon>Actinomycetota</taxon>
        <taxon>Actinomycetes</taxon>
        <taxon>Mycobacteriales</taxon>
        <taxon>Mycobacteriaceae</taxon>
        <taxon>Mycolicibacterium</taxon>
    </lineage>
</organism>
<dbReference type="PANTHER" id="PTHR43436">
    <property type="entry name" value="ARAC-FAMILY TRANSCRIPTIONAL REGULATOR"/>
    <property type="match status" value="1"/>
</dbReference>
<dbReference type="InterPro" id="IPR018062">
    <property type="entry name" value="HTH_AraC-typ_CS"/>
</dbReference>
<dbReference type="GO" id="GO:0003700">
    <property type="term" value="F:DNA-binding transcription factor activity"/>
    <property type="evidence" value="ECO:0007669"/>
    <property type="project" value="InterPro"/>
</dbReference>
<dbReference type="InterPro" id="IPR009057">
    <property type="entry name" value="Homeodomain-like_sf"/>
</dbReference>
<evidence type="ECO:0000259" key="4">
    <source>
        <dbReference type="PROSITE" id="PS01124"/>
    </source>
</evidence>
<dbReference type="SUPFAM" id="SSF46689">
    <property type="entry name" value="Homeodomain-like"/>
    <property type="match status" value="2"/>
</dbReference>
<name>A0A0U1DUQ6_9MYCO</name>
<evidence type="ECO:0000256" key="1">
    <source>
        <dbReference type="ARBA" id="ARBA00023015"/>
    </source>
</evidence>
<dbReference type="AlphaFoldDB" id="A0A0U1DUQ6"/>
<gene>
    <name evidence="6" type="ORF">AWB98_28155</name>
    <name evidence="5" type="ORF">BN970_05669</name>
</gene>
<dbReference type="Pfam" id="PF06719">
    <property type="entry name" value="AraC_N"/>
    <property type="match status" value="1"/>
</dbReference>
<sequence length="309" mass="34268">MSSSANAALQALRSAVLDKEHDTSNMNVLLPGVSVHRHNGDAVQMPSIQSPFLYLVLDGSLTLHQHDGIRQIGPGHFVVSEIDTPAHGYIAERPLVALLVEFTLDEVASVLLEFDDGLPGTVFIGNGDPGQGLGIDERLLDSVGRLVGLHENPDDVDFMARHLKREVIYRLVTGAQGRAIVSAVTNLQDATEMYYVNAWIKRNYKRAFTVEALARQSDMSPSAFHRKFKNAVQMGPLQCQKQLRLTEARRLLLVGTMSVTDVAVHVGYESASQFSREYRREFGKPPRQDIASLQERLHHLADKPGRQNN</sequence>
<keyword evidence="1" id="KW-0805">Transcription regulation</keyword>
<keyword evidence="2" id="KW-0238">DNA-binding</keyword>
<dbReference type="EMBL" id="LQOP01000035">
    <property type="protein sequence ID" value="ORV20365.1"/>
    <property type="molecule type" value="Genomic_DNA"/>
</dbReference>
<dbReference type="Proteomes" id="UP000193811">
    <property type="component" value="Unassembled WGS sequence"/>
</dbReference>
<protein>
    <submittedName>
        <fullName evidence="5">AraC family transcriptional regulator</fullName>
    </submittedName>
</protein>
<dbReference type="PANTHER" id="PTHR43436:SF1">
    <property type="entry name" value="TRANSCRIPTIONAL REGULATORY PROTEIN"/>
    <property type="match status" value="1"/>
</dbReference>
<dbReference type="InterPro" id="IPR018060">
    <property type="entry name" value="HTH_AraC"/>
</dbReference>
<dbReference type="EMBL" id="CTEF01000005">
    <property type="protein sequence ID" value="CQD23200.1"/>
    <property type="molecule type" value="Genomic_DNA"/>
</dbReference>
<proteinExistence type="predicted"/>
<evidence type="ECO:0000313" key="5">
    <source>
        <dbReference type="EMBL" id="CQD23200.1"/>
    </source>
</evidence>
<evidence type="ECO:0000256" key="3">
    <source>
        <dbReference type="ARBA" id="ARBA00023163"/>
    </source>
</evidence>
<evidence type="ECO:0000313" key="8">
    <source>
        <dbReference type="Proteomes" id="UP000193811"/>
    </source>
</evidence>
<reference evidence="5 7" key="1">
    <citation type="submission" date="2015-03" db="EMBL/GenBank/DDBJ databases">
        <authorList>
            <person name="Murphy D."/>
        </authorList>
    </citation>
    <scope>NUCLEOTIDE SEQUENCE [LARGE SCALE GENOMIC DNA]</scope>
    <source>
        <strain evidence="5 7">D16</strain>
    </source>
</reference>
<dbReference type="SMART" id="SM00342">
    <property type="entry name" value="HTH_ARAC"/>
    <property type="match status" value="1"/>
</dbReference>
<reference evidence="6 8" key="2">
    <citation type="submission" date="2016-01" db="EMBL/GenBank/DDBJ databases">
        <title>The new phylogeny of the genus Mycobacterium.</title>
        <authorList>
            <person name="Tarcisio F."/>
            <person name="Conor M."/>
            <person name="Antonella G."/>
            <person name="Elisabetta G."/>
            <person name="Giulia F.S."/>
            <person name="Sara T."/>
            <person name="Anna F."/>
            <person name="Clotilde B."/>
            <person name="Roberto B."/>
            <person name="Veronica D.S."/>
            <person name="Fabio R."/>
            <person name="Monica P."/>
            <person name="Olivier J."/>
            <person name="Enrico T."/>
            <person name="Nicola S."/>
        </authorList>
    </citation>
    <scope>NUCLEOTIDE SEQUENCE [LARGE SCALE GENOMIC DNA]</scope>
    <source>
        <strain evidence="6 8">CCUG 50187</strain>
    </source>
</reference>
<dbReference type="GO" id="GO:0043565">
    <property type="term" value="F:sequence-specific DNA binding"/>
    <property type="evidence" value="ECO:0007669"/>
    <property type="project" value="InterPro"/>
</dbReference>
<dbReference type="Gene3D" id="1.10.10.60">
    <property type="entry name" value="Homeodomain-like"/>
    <property type="match status" value="2"/>
</dbReference>
<dbReference type="PROSITE" id="PS01124">
    <property type="entry name" value="HTH_ARAC_FAMILY_2"/>
    <property type="match status" value="1"/>
</dbReference>
<evidence type="ECO:0000256" key="2">
    <source>
        <dbReference type="ARBA" id="ARBA00023125"/>
    </source>
</evidence>
<dbReference type="Pfam" id="PF12833">
    <property type="entry name" value="HTH_18"/>
    <property type="match status" value="1"/>
</dbReference>
<accession>A0A0U1DUQ6</accession>
<evidence type="ECO:0000313" key="7">
    <source>
        <dbReference type="Proteomes" id="UP000182227"/>
    </source>
</evidence>
<keyword evidence="3" id="KW-0804">Transcription</keyword>